<dbReference type="InterPro" id="IPR037026">
    <property type="entry name" value="Vgr_OB-fold_dom_sf"/>
</dbReference>
<keyword evidence="3" id="KW-1185">Reference proteome</keyword>
<sequence length="51" mass="5220">MHTRAGTRRDGEPPYAGEQIMIFSPSGDTAAGTVPRGINSSAHPAPSALGQ</sequence>
<comment type="caution">
    <text evidence="2">The sequence shown here is derived from an EMBL/GenBank/DDBJ whole genome shotgun (WGS) entry which is preliminary data.</text>
</comment>
<dbReference type="AlphaFoldDB" id="A0A845BHX0"/>
<evidence type="ECO:0000313" key="3">
    <source>
        <dbReference type="Proteomes" id="UP000467214"/>
    </source>
</evidence>
<accession>A0A845BHX0</accession>
<evidence type="ECO:0000256" key="1">
    <source>
        <dbReference type="SAM" id="MobiDB-lite"/>
    </source>
</evidence>
<dbReference type="Gene3D" id="2.40.50.230">
    <property type="entry name" value="Gp5 N-terminal domain"/>
    <property type="match status" value="1"/>
</dbReference>
<name>A0A845BHX0_9NEIS</name>
<protein>
    <submittedName>
        <fullName evidence="2">Uncharacterized protein</fullName>
    </submittedName>
</protein>
<proteinExistence type="predicted"/>
<reference evidence="2 3" key="1">
    <citation type="submission" date="2019-12" db="EMBL/GenBank/DDBJ databases">
        <title>Neisseriaceae gen. nov. sp. Genome sequencing and assembly.</title>
        <authorList>
            <person name="Liu Z."/>
            <person name="Li A."/>
        </authorList>
    </citation>
    <scope>NUCLEOTIDE SEQUENCE [LARGE SCALE GENOMIC DNA]</scope>
    <source>
        <strain evidence="2 3">B2N2-7</strain>
    </source>
</reference>
<dbReference type="EMBL" id="WSSB01000001">
    <property type="protein sequence ID" value="MXR35742.1"/>
    <property type="molecule type" value="Genomic_DNA"/>
</dbReference>
<evidence type="ECO:0000313" key="2">
    <source>
        <dbReference type="EMBL" id="MXR35742.1"/>
    </source>
</evidence>
<feature type="region of interest" description="Disordered" evidence="1">
    <location>
        <begin position="1"/>
        <end position="51"/>
    </location>
</feature>
<organism evidence="2 3">
    <name type="scientific">Craterilacuibacter sinensis</name>
    <dbReference type="NCBI Taxonomy" id="2686017"/>
    <lineage>
        <taxon>Bacteria</taxon>
        <taxon>Pseudomonadati</taxon>
        <taxon>Pseudomonadota</taxon>
        <taxon>Betaproteobacteria</taxon>
        <taxon>Neisseriales</taxon>
        <taxon>Neisseriaceae</taxon>
        <taxon>Craterilacuibacter</taxon>
    </lineage>
</organism>
<dbReference type="Proteomes" id="UP000467214">
    <property type="component" value="Unassembled WGS sequence"/>
</dbReference>
<gene>
    <name evidence="2" type="ORF">GQF02_01925</name>
</gene>